<feature type="domain" description="Enoyl reductase (ER)" evidence="2">
    <location>
        <begin position="19"/>
        <end position="314"/>
    </location>
</feature>
<dbReference type="Pfam" id="PF08240">
    <property type="entry name" value="ADH_N"/>
    <property type="match status" value="1"/>
</dbReference>
<keyword evidence="1" id="KW-0560">Oxidoreductase</keyword>
<dbReference type="InterPro" id="IPR036291">
    <property type="entry name" value="NAD(P)-bd_dom_sf"/>
</dbReference>
<dbReference type="Gene3D" id="3.40.50.720">
    <property type="entry name" value="NAD(P)-binding Rossmann-like Domain"/>
    <property type="match status" value="1"/>
</dbReference>
<dbReference type="Gene3D" id="3.90.180.10">
    <property type="entry name" value="Medium-chain alcohol dehydrogenases, catalytic domain"/>
    <property type="match status" value="1"/>
</dbReference>
<accession>A0ABX8V2P4</accession>
<dbReference type="PROSITE" id="PS01162">
    <property type="entry name" value="QOR_ZETA_CRYSTAL"/>
    <property type="match status" value="1"/>
</dbReference>
<evidence type="ECO:0000313" key="4">
    <source>
        <dbReference type="Proteomes" id="UP000826462"/>
    </source>
</evidence>
<dbReference type="CDD" id="cd05289">
    <property type="entry name" value="MDR_like_2"/>
    <property type="match status" value="1"/>
</dbReference>
<name>A0ABX8V2P4_9BURK</name>
<keyword evidence="4" id="KW-1185">Reference proteome</keyword>
<dbReference type="PANTHER" id="PTHR11695">
    <property type="entry name" value="ALCOHOL DEHYDROGENASE RELATED"/>
    <property type="match status" value="1"/>
</dbReference>
<reference evidence="3 4" key="1">
    <citation type="submission" date="2021-07" db="EMBL/GenBank/DDBJ databases">
        <title>Paraburkholderia edwinii protects Aspergillus sp. from phenazines by acting as a toxin sponge.</title>
        <authorList>
            <person name="Dahlstrom K.M."/>
            <person name="Newman D.K."/>
        </authorList>
    </citation>
    <scope>NUCLEOTIDE SEQUENCE [LARGE SCALE GENOMIC DNA]</scope>
    <source>
        <strain evidence="3 4">Pe01</strain>
    </source>
</reference>
<dbReference type="InterPro" id="IPR013154">
    <property type="entry name" value="ADH-like_N"/>
</dbReference>
<protein>
    <submittedName>
        <fullName evidence="3">NADP-dependent oxidoreductase</fullName>
    </submittedName>
</protein>
<evidence type="ECO:0000313" key="3">
    <source>
        <dbReference type="EMBL" id="QYD73494.1"/>
    </source>
</evidence>
<dbReference type="PANTHER" id="PTHR11695:SF294">
    <property type="entry name" value="RETICULON-4-INTERACTING PROTEIN 1, MITOCHONDRIAL"/>
    <property type="match status" value="1"/>
</dbReference>
<organism evidence="3 4">
    <name type="scientific">Paraburkholderia edwinii</name>
    <dbReference type="NCBI Taxonomy" id="2861782"/>
    <lineage>
        <taxon>Bacteria</taxon>
        <taxon>Pseudomonadati</taxon>
        <taxon>Pseudomonadota</taxon>
        <taxon>Betaproteobacteria</taxon>
        <taxon>Burkholderiales</taxon>
        <taxon>Burkholderiaceae</taxon>
        <taxon>Paraburkholderia</taxon>
    </lineage>
</organism>
<dbReference type="InterPro" id="IPR002364">
    <property type="entry name" value="Quin_OxRdtase/zeta-crystal_CS"/>
</dbReference>
<dbReference type="Proteomes" id="UP000826462">
    <property type="component" value="Chromosome 2"/>
</dbReference>
<dbReference type="Pfam" id="PF13602">
    <property type="entry name" value="ADH_zinc_N_2"/>
    <property type="match status" value="1"/>
</dbReference>
<dbReference type="SUPFAM" id="SSF50129">
    <property type="entry name" value="GroES-like"/>
    <property type="match status" value="1"/>
</dbReference>
<gene>
    <name evidence="3" type="ORF">KZJ38_28130</name>
</gene>
<sequence>MSASLSTSTMHAYRIRRFGGADAVQLDSIPIPEPAPNEVLVQVLAASVNPVDIKTREGRYPAIREDALPFTLGRDFVGKVMRVGRDAVQWRADQHVYAFVGQGQGAFAEFVVIDAAALAEPPHSVDIATAAAVPLAALTAWQGIFDQGLLEKGERVLVHAAAGGVGHLAVQFAREKGAEVYATASGDGIDFVRSLGIEHVVDYRSQRFEDIAREMDLVFDLVGGETQSRSWPLVKRGGALVSTLTEPSQAEAAARGARGARFTARPDGAQLASIAALIDEGRVKVRVAEQFAFDNLKQAFARIEAGHVRGKIVVKA</sequence>
<dbReference type="InterPro" id="IPR050700">
    <property type="entry name" value="YIM1/Zinc_Alcohol_DH_Fams"/>
</dbReference>
<proteinExistence type="predicted"/>
<dbReference type="EMBL" id="CP080096">
    <property type="protein sequence ID" value="QYD73494.1"/>
    <property type="molecule type" value="Genomic_DNA"/>
</dbReference>
<dbReference type="InterPro" id="IPR011032">
    <property type="entry name" value="GroES-like_sf"/>
</dbReference>
<evidence type="ECO:0000256" key="1">
    <source>
        <dbReference type="ARBA" id="ARBA00023002"/>
    </source>
</evidence>
<dbReference type="RefSeq" id="WP_219803304.1">
    <property type="nucleotide sequence ID" value="NZ_CP080096.1"/>
</dbReference>
<dbReference type="InterPro" id="IPR020843">
    <property type="entry name" value="ER"/>
</dbReference>
<evidence type="ECO:0000259" key="2">
    <source>
        <dbReference type="SMART" id="SM00829"/>
    </source>
</evidence>
<dbReference type="SMART" id="SM00829">
    <property type="entry name" value="PKS_ER"/>
    <property type="match status" value="1"/>
</dbReference>
<dbReference type="SUPFAM" id="SSF51735">
    <property type="entry name" value="NAD(P)-binding Rossmann-fold domains"/>
    <property type="match status" value="1"/>
</dbReference>